<dbReference type="EMBL" id="CP053069">
    <property type="protein sequence ID" value="QJR12815.1"/>
    <property type="molecule type" value="Genomic_DNA"/>
</dbReference>
<dbReference type="GO" id="GO:0046872">
    <property type="term" value="F:metal ion binding"/>
    <property type="evidence" value="ECO:0007669"/>
    <property type="project" value="UniProtKB-KW"/>
</dbReference>
<dbReference type="KEGG" id="uru:DSM104443_03908"/>
<evidence type="ECO:0000313" key="10">
    <source>
        <dbReference type="Proteomes" id="UP000501534"/>
    </source>
</evidence>
<evidence type="ECO:0000256" key="3">
    <source>
        <dbReference type="ARBA" id="ARBA00022723"/>
    </source>
</evidence>
<keyword evidence="5" id="KW-0862">Zinc</keyword>
<evidence type="ECO:0000259" key="8">
    <source>
        <dbReference type="Pfam" id="PF07687"/>
    </source>
</evidence>
<dbReference type="Gene3D" id="3.40.630.10">
    <property type="entry name" value="Zn peptidases"/>
    <property type="match status" value="1"/>
</dbReference>
<dbReference type="SUPFAM" id="SSF55031">
    <property type="entry name" value="Bacterial exopeptidase dimerisation domain"/>
    <property type="match status" value="1"/>
</dbReference>
<sequence length="464" mass="50565">MSIARYFVLAFIAFVTAAAAAQALTPHEQLTRDIYKELVEIRTVHPDGDNTAAARAMAKRLIDAGFDPKDVEVIEPHPLKGNVVARLRGTGELKPLLLLAHLDVVEAKKEDWSDGLDPFKLTERDGYFYGRGVIDDKAMAAIFIANLAKAKREGWKPKRDIIVALTADEETGGHNGVAWLLKNRPELIAAEVALNEGGGGQYRRGKPFVLNVQVSEKMYLTFDFEVTHAGGHSSTPGRENAIYELAAALDRLSRFDLPARPNMMMRRMAAKLVDVETGDLAKAFGAVAEGRATDDDYKVISRVPRYNAQLRTTCVATRIEGGHGDNALPQRAKAAVNCRLLPGEDPEFVRSELQRVAGDKVTVTPRGSARKSDPSDPESPWIQTIARISAETWPTATVVPVMSAGATDGSRLRNAGYAVYGVSGIFTELGENRLHGKDERVGVRSFFDATGFLDRLVRALGSGT</sequence>
<organism evidence="9 10">
    <name type="scientific">Usitatibacter rugosus</name>
    <dbReference type="NCBI Taxonomy" id="2732067"/>
    <lineage>
        <taxon>Bacteria</taxon>
        <taxon>Pseudomonadati</taxon>
        <taxon>Pseudomonadota</taxon>
        <taxon>Betaproteobacteria</taxon>
        <taxon>Nitrosomonadales</taxon>
        <taxon>Usitatibacteraceae</taxon>
        <taxon>Usitatibacter</taxon>
    </lineage>
</organism>
<protein>
    <submittedName>
        <fullName evidence="9">Acetylornithine deacetylase</fullName>
        <ecNumber evidence="9">3.5.1.16</ecNumber>
    </submittedName>
</protein>
<comment type="similarity">
    <text evidence="1">Belongs to the peptidase M20A family.</text>
</comment>
<dbReference type="PROSITE" id="PS00758">
    <property type="entry name" value="ARGE_DAPE_CPG2_1"/>
    <property type="match status" value="1"/>
</dbReference>
<evidence type="ECO:0000313" key="9">
    <source>
        <dbReference type="EMBL" id="QJR12815.1"/>
    </source>
</evidence>
<dbReference type="Pfam" id="PF01546">
    <property type="entry name" value="Peptidase_M20"/>
    <property type="match status" value="1"/>
</dbReference>
<dbReference type="Gene3D" id="1.10.150.900">
    <property type="match status" value="1"/>
</dbReference>
<dbReference type="InterPro" id="IPR002933">
    <property type="entry name" value="Peptidase_M20"/>
</dbReference>
<keyword evidence="10" id="KW-1185">Reference proteome</keyword>
<dbReference type="Pfam" id="PF07687">
    <property type="entry name" value="M20_dimer"/>
    <property type="match status" value="1"/>
</dbReference>
<keyword evidence="3" id="KW-0479">Metal-binding</keyword>
<dbReference type="InterPro" id="IPR047177">
    <property type="entry name" value="Pept_M20A"/>
</dbReference>
<dbReference type="RefSeq" id="WP_171095342.1">
    <property type="nucleotide sequence ID" value="NZ_CP053069.1"/>
</dbReference>
<keyword evidence="7" id="KW-0732">Signal</keyword>
<gene>
    <name evidence="9" type="primary">argE_2</name>
    <name evidence="9" type="ORF">DSM104443_03908</name>
</gene>
<evidence type="ECO:0000256" key="6">
    <source>
        <dbReference type="SAM" id="MobiDB-lite"/>
    </source>
</evidence>
<dbReference type="EC" id="3.5.1.16" evidence="9"/>
<feature type="signal peptide" evidence="7">
    <location>
        <begin position="1"/>
        <end position="20"/>
    </location>
</feature>
<dbReference type="AlphaFoldDB" id="A0A6M4H0G3"/>
<keyword evidence="2" id="KW-0645">Protease</keyword>
<feature type="domain" description="Peptidase M20 dimerisation" evidence="8">
    <location>
        <begin position="215"/>
        <end position="359"/>
    </location>
</feature>
<evidence type="ECO:0000256" key="7">
    <source>
        <dbReference type="SAM" id="SignalP"/>
    </source>
</evidence>
<dbReference type="PANTHER" id="PTHR45962:SF1">
    <property type="entry name" value="N-FATTY-ACYL-AMINO ACID SYNTHASE_HYDROLASE PM20D1"/>
    <property type="match status" value="1"/>
</dbReference>
<accession>A0A6M4H0G3</accession>
<dbReference type="GO" id="GO:0006508">
    <property type="term" value="P:proteolysis"/>
    <property type="evidence" value="ECO:0007669"/>
    <property type="project" value="UniProtKB-KW"/>
</dbReference>
<dbReference type="InterPro" id="IPR011650">
    <property type="entry name" value="Peptidase_M20_dimer"/>
</dbReference>
<dbReference type="PANTHER" id="PTHR45962">
    <property type="entry name" value="N-FATTY-ACYL-AMINO ACID SYNTHASE/HYDROLASE PM20D1"/>
    <property type="match status" value="1"/>
</dbReference>
<evidence type="ECO:0000256" key="4">
    <source>
        <dbReference type="ARBA" id="ARBA00022801"/>
    </source>
</evidence>
<dbReference type="Gene3D" id="3.30.70.360">
    <property type="match status" value="1"/>
</dbReference>
<dbReference type="Proteomes" id="UP000501534">
    <property type="component" value="Chromosome"/>
</dbReference>
<keyword evidence="4 9" id="KW-0378">Hydrolase</keyword>
<reference evidence="9 10" key="1">
    <citation type="submission" date="2020-04" db="EMBL/GenBank/DDBJ databases">
        <title>Usitatibacter rugosus gen. nov., sp. nov. and Usitatibacter palustris sp. nov., novel members of Usitatibacteraceae fam. nov. within the order Nitrosomonadales isolated from soil.</title>
        <authorList>
            <person name="Huber K.J."/>
            <person name="Neumann-Schaal M."/>
            <person name="Geppert A."/>
            <person name="Luckner M."/>
            <person name="Wanner G."/>
            <person name="Overmann J."/>
        </authorList>
    </citation>
    <scope>NUCLEOTIDE SEQUENCE [LARGE SCALE GENOMIC DNA]</scope>
    <source>
        <strain evidence="9 10">0125_3</strain>
    </source>
</reference>
<feature type="chain" id="PRO_5026974371" evidence="7">
    <location>
        <begin position="21"/>
        <end position="464"/>
    </location>
</feature>
<feature type="region of interest" description="Disordered" evidence="6">
    <location>
        <begin position="360"/>
        <end position="379"/>
    </location>
</feature>
<dbReference type="InterPro" id="IPR036264">
    <property type="entry name" value="Bact_exopeptidase_dim_dom"/>
</dbReference>
<dbReference type="InterPro" id="IPR001261">
    <property type="entry name" value="ArgE/DapE_CS"/>
</dbReference>
<evidence type="ECO:0000256" key="1">
    <source>
        <dbReference type="ARBA" id="ARBA00006247"/>
    </source>
</evidence>
<dbReference type="GO" id="GO:0008233">
    <property type="term" value="F:peptidase activity"/>
    <property type="evidence" value="ECO:0007669"/>
    <property type="project" value="UniProtKB-KW"/>
</dbReference>
<proteinExistence type="inferred from homology"/>
<dbReference type="GO" id="GO:0008777">
    <property type="term" value="F:acetylornithine deacetylase activity"/>
    <property type="evidence" value="ECO:0007669"/>
    <property type="project" value="UniProtKB-EC"/>
</dbReference>
<evidence type="ECO:0000256" key="2">
    <source>
        <dbReference type="ARBA" id="ARBA00022670"/>
    </source>
</evidence>
<evidence type="ECO:0000256" key="5">
    <source>
        <dbReference type="ARBA" id="ARBA00022833"/>
    </source>
</evidence>
<name>A0A6M4H0G3_9PROT</name>
<dbReference type="NCBIfam" id="NF006596">
    <property type="entry name" value="PRK09133.1"/>
    <property type="match status" value="1"/>
</dbReference>
<dbReference type="SUPFAM" id="SSF53187">
    <property type="entry name" value="Zn-dependent exopeptidases"/>
    <property type="match status" value="1"/>
</dbReference>